<evidence type="ECO:0000256" key="8">
    <source>
        <dbReference type="ARBA" id="ARBA00022737"/>
    </source>
</evidence>
<reference evidence="16 17" key="1">
    <citation type="submission" date="2024-11" db="EMBL/GenBank/DDBJ databases">
        <title>A near-complete genome assembly of Cinchona calisaya.</title>
        <authorList>
            <person name="Lian D.C."/>
            <person name="Zhao X.W."/>
            <person name="Wei L."/>
        </authorList>
    </citation>
    <scope>NUCLEOTIDE SEQUENCE [LARGE SCALE GENOMIC DNA]</scope>
    <source>
        <tissue evidence="16">Nenye</tissue>
    </source>
</reference>
<dbReference type="Pfam" id="PF12061">
    <property type="entry name" value="NB-LRR"/>
    <property type="match status" value="1"/>
</dbReference>
<comment type="caution">
    <text evidence="16">The sequence shown here is derived from an EMBL/GenBank/DDBJ whole genome shotgun (WGS) entry which is preliminary data.</text>
</comment>
<dbReference type="FunFam" id="1.10.10.10:FF:000322">
    <property type="entry name" value="Probable disease resistance protein At1g63360"/>
    <property type="match status" value="1"/>
</dbReference>
<accession>A0ABD2Y0H6</accession>
<evidence type="ECO:0000256" key="6">
    <source>
        <dbReference type="ARBA" id="ARBA00022614"/>
    </source>
</evidence>
<dbReference type="Gene3D" id="3.40.50.300">
    <property type="entry name" value="P-loop containing nucleotide triphosphate hydrolases"/>
    <property type="match status" value="1"/>
</dbReference>
<gene>
    <name evidence="16" type="ORF">ACH5RR_035536</name>
</gene>
<dbReference type="GO" id="GO:0005737">
    <property type="term" value="C:cytoplasm"/>
    <property type="evidence" value="ECO:0007669"/>
    <property type="project" value="UniProtKB-SubCell"/>
</dbReference>
<dbReference type="InterPro" id="IPR036388">
    <property type="entry name" value="WH-like_DNA-bd_sf"/>
</dbReference>
<dbReference type="GO" id="GO:0009626">
    <property type="term" value="P:plant-type hypersensitive response"/>
    <property type="evidence" value="ECO:0007669"/>
    <property type="project" value="UniProtKB-KW"/>
</dbReference>
<feature type="domain" description="Late blight resistance protein R1A-like N-terminal" evidence="14">
    <location>
        <begin position="158"/>
        <end position="289"/>
    </location>
</feature>
<dbReference type="PANTHER" id="PTHR23155">
    <property type="entry name" value="DISEASE RESISTANCE PROTEIN RP"/>
    <property type="match status" value="1"/>
</dbReference>
<dbReference type="PANTHER" id="PTHR23155:SF1152">
    <property type="entry name" value="AAA+ ATPASE DOMAIN-CONTAINING PROTEIN"/>
    <property type="match status" value="1"/>
</dbReference>
<organism evidence="16 17">
    <name type="scientific">Cinchona calisaya</name>
    <dbReference type="NCBI Taxonomy" id="153742"/>
    <lineage>
        <taxon>Eukaryota</taxon>
        <taxon>Viridiplantae</taxon>
        <taxon>Streptophyta</taxon>
        <taxon>Embryophyta</taxon>
        <taxon>Tracheophyta</taxon>
        <taxon>Spermatophyta</taxon>
        <taxon>Magnoliopsida</taxon>
        <taxon>eudicotyledons</taxon>
        <taxon>Gunneridae</taxon>
        <taxon>Pentapetalae</taxon>
        <taxon>asterids</taxon>
        <taxon>lamiids</taxon>
        <taxon>Gentianales</taxon>
        <taxon>Rubiaceae</taxon>
        <taxon>Cinchonoideae</taxon>
        <taxon>Cinchoneae</taxon>
        <taxon>Cinchona</taxon>
    </lineage>
</organism>
<dbReference type="InterPro" id="IPR032675">
    <property type="entry name" value="LRR_dom_sf"/>
</dbReference>
<evidence type="ECO:0000313" key="16">
    <source>
        <dbReference type="EMBL" id="KAL3501087.1"/>
    </source>
</evidence>
<dbReference type="GO" id="GO:0051607">
    <property type="term" value="P:defense response to virus"/>
    <property type="evidence" value="ECO:0007669"/>
    <property type="project" value="UniProtKB-ARBA"/>
</dbReference>
<comment type="subcellular location">
    <subcellularLocation>
        <location evidence="3">Cytoplasm</location>
    </subcellularLocation>
    <subcellularLocation>
        <location evidence="2">Membrane</location>
        <topology evidence="2">Peripheral membrane protein</topology>
    </subcellularLocation>
</comment>
<dbReference type="InterPro" id="IPR002182">
    <property type="entry name" value="NB-ARC"/>
</dbReference>
<proteinExistence type="inferred from homology"/>
<dbReference type="Gene3D" id="3.80.10.10">
    <property type="entry name" value="Ribonuclease Inhibitor"/>
    <property type="match status" value="1"/>
</dbReference>
<protein>
    <submittedName>
        <fullName evidence="16">Uncharacterized protein</fullName>
    </submittedName>
</protein>
<keyword evidence="9" id="KW-0547">Nucleotide-binding</keyword>
<keyword evidence="12" id="KW-0175">Coiled coil</keyword>
<keyword evidence="5" id="KW-0963">Cytoplasm</keyword>
<sequence>MDGTRLDSAVKQLPNLFKEARRKGMDCTCVDSAIKQLSMLLDKPHLTSSMENQIKALLLELRFVKLFFSLLPKLKTADQMESNSVFCIAEATTLEEAGKGLYQAGYFAIRGKLVRDWERVASNLLKTVNQFKPEFRRICVAVLLHSPLFHQEEEEFPILEFMDPVLVNLKRLVSSKADHMITAPPVKKQIVVLEKKLRFSRNFVDFSRRFCGRHEKFRDFLKLNQDWARNAACLSLLYWIDGMKVENSESQEMNSMLAEVVQKIMPYHHHPEVTKMYIEILKASEPPRSDALLMGEIVAGFVDNFTESPDKKEFMADDIEILSEELIFLIAFVMDPPKKKLGREGENANDAIISEVTSLIPLDCNISLHDFLEKISKIKTQVKKLYMDMPVLCDSNCPATNEVGFINFLLTNLEEMIECNPDFVLFAKHKIVKIHKELKSLMELRIEFEELEDLWMQIVIVAYRAQNVIHSCSISDSPIWHHIMCLSDVLKEIETIKKRVGEIMKDQTSSNREICAETNCRGIQPSRITTSRIDEVVVGFNDEATEVIGLLTGGSKQLSIVSIVGTSGVGKTTLAKKVYNDQKIQLNFTKFAWCSVSQVYRVRDLLLDILRCIASVKDDHICKLNDDQLEELVKKCLMKQKYLIVMDDIWDTRAWNAINESFPENKNGSRILLTSQIRDLDLHPNPSTYPLSILSDEKSWKFLEEMLFLKDGCPQNQLQVGKEIACKCGGLPLAVAAIAVLLGKEKENLDYWKQIEESLNLGFVNNGYRDILELIYKHLPDHLKPCCLYFGTFQVGKEISARMLTLLWIAEGFIQSTEKRSSEVVAKEYLMELINRSLVDVSKRSSDGGIKACCIHDLLHQFCVEKAKKEKFIHVDWPDHPHGSSTLGDPYRLCIHARWESFIQSKPIGLHVYSLLVSHKIRRNPSQLSSVASHFLHSLKLLKVLNLKSIYLHSDFPEEIMQIVHLRYLALRGGITKVPSSISILWNLRTFVVKGLESWICLPETIWKMKSLKHVHVSRKAVISLGDYELEESTQLNEIKTFSTLALHQVAQSEKVLRRLTGLRKLRCVVSESQLYDRKSIQFPGFDSLKNLESLTLSMNSFEGLTSYSRMHIQFQIFSFPLTLKKLTLHKLGLPWRAISKLWQLLNLEVLKLREQAFEGKLWDMEKEVVQFVNLKLLELSNLNIERWIVTTDAFPRLEQLVIRDCYGLEEIPSYFETIYWLKKIKLHRCSDETKISAKRIAEEQNNNNNEIELCIFHS</sequence>
<dbReference type="CDD" id="cd14798">
    <property type="entry name" value="RX-CC_like"/>
    <property type="match status" value="1"/>
</dbReference>
<dbReference type="Gene3D" id="1.10.10.10">
    <property type="entry name" value="Winged helix-like DNA-binding domain superfamily/Winged helix DNA-binding domain"/>
    <property type="match status" value="1"/>
</dbReference>
<dbReference type="InterPro" id="IPR038005">
    <property type="entry name" value="RX-like_CC"/>
</dbReference>
<dbReference type="GO" id="GO:0016020">
    <property type="term" value="C:membrane"/>
    <property type="evidence" value="ECO:0007669"/>
    <property type="project" value="UniProtKB-SubCell"/>
</dbReference>
<name>A0ABD2Y0H6_9GENT</name>
<dbReference type="GO" id="GO:0005524">
    <property type="term" value="F:ATP binding"/>
    <property type="evidence" value="ECO:0007669"/>
    <property type="project" value="UniProtKB-KW"/>
</dbReference>
<dbReference type="SUPFAM" id="SSF52540">
    <property type="entry name" value="P-loop containing nucleoside triphosphate hydrolases"/>
    <property type="match status" value="1"/>
</dbReference>
<evidence type="ECO:0000259" key="15">
    <source>
        <dbReference type="Pfam" id="PF23559"/>
    </source>
</evidence>
<keyword evidence="11" id="KW-0067">ATP-binding</keyword>
<evidence type="ECO:0000256" key="11">
    <source>
        <dbReference type="ARBA" id="ARBA00022840"/>
    </source>
</evidence>
<dbReference type="Pfam" id="PF00931">
    <property type="entry name" value="NB-ARC"/>
    <property type="match status" value="1"/>
</dbReference>
<evidence type="ECO:0000256" key="4">
    <source>
        <dbReference type="ARBA" id="ARBA00008894"/>
    </source>
</evidence>
<evidence type="ECO:0000256" key="7">
    <source>
        <dbReference type="ARBA" id="ARBA00022667"/>
    </source>
</evidence>
<evidence type="ECO:0000256" key="1">
    <source>
        <dbReference type="ARBA" id="ARBA00002074"/>
    </source>
</evidence>
<dbReference type="Gene3D" id="1.10.8.430">
    <property type="entry name" value="Helical domain of apoptotic protease-activating factors"/>
    <property type="match status" value="1"/>
</dbReference>
<evidence type="ECO:0000259" key="14">
    <source>
        <dbReference type="Pfam" id="PF12061"/>
    </source>
</evidence>
<dbReference type="FunFam" id="3.40.50.300:FF:001091">
    <property type="entry name" value="Probable disease resistance protein At1g61300"/>
    <property type="match status" value="1"/>
</dbReference>
<dbReference type="Proteomes" id="UP001630127">
    <property type="component" value="Unassembled WGS sequence"/>
</dbReference>
<feature type="domain" description="NB-ARC" evidence="13">
    <location>
        <begin position="544"/>
        <end position="709"/>
    </location>
</feature>
<dbReference type="EMBL" id="JBJUIK010000015">
    <property type="protein sequence ID" value="KAL3501087.1"/>
    <property type="molecule type" value="Genomic_DNA"/>
</dbReference>
<keyword evidence="6" id="KW-0433">Leucine-rich repeat</keyword>
<evidence type="ECO:0000256" key="2">
    <source>
        <dbReference type="ARBA" id="ARBA00004170"/>
    </source>
</evidence>
<comment type="function">
    <text evidence="1">Confers resistance to late blight (Phytophthora infestans) races carrying the avirulence gene Avr1. Resistance proteins guard the plant against pathogens that contain an appropriate avirulence protein via an indirect interaction with this avirulence protein. That triggers a defense system including the hypersensitive response, which restricts the pathogen growth.</text>
</comment>
<dbReference type="Pfam" id="PF23559">
    <property type="entry name" value="WHD_DRP"/>
    <property type="match status" value="1"/>
</dbReference>
<dbReference type="AlphaFoldDB" id="A0ABD2Y0H6"/>
<keyword evidence="7" id="KW-0381">Hypersensitive response</keyword>
<evidence type="ECO:0000256" key="10">
    <source>
        <dbReference type="ARBA" id="ARBA00022821"/>
    </source>
</evidence>
<keyword evidence="17" id="KW-1185">Reference proteome</keyword>
<dbReference type="PRINTS" id="PR00364">
    <property type="entry name" value="DISEASERSIST"/>
</dbReference>
<dbReference type="SUPFAM" id="SSF52058">
    <property type="entry name" value="L domain-like"/>
    <property type="match status" value="1"/>
</dbReference>
<dbReference type="InterPro" id="IPR021929">
    <property type="entry name" value="R1A-like_N"/>
</dbReference>
<evidence type="ECO:0000256" key="12">
    <source>
        <dbReference type="ARBA" id="ARBA00023054"/>
    </source>
</evidence>
<keyword evidence="10" id="KW-0611">Plant defense</keyword>
<evidence type="ECO:0000256" key="3">
    <source>
        <dbReference type="ARBA" id="ARBA00004496"/>
    </source>
</evidence>
<feature type="domain" description="Disease resistance protein winged helix" evidence="15">
    <location>
        <begin position="793"/>
        <end position="862"/>
    </location>
</feature>
<evidence type="ECO:0000256" key="5">
    <source>
        <dbReference type="ARBA" id="ARBA00022490"/>
    </source>
</evidence>
<keyword evidence="8" id="KW-0677">Repeat</keyword>
<comment type="similarity">
    <text evidence="4">Belongs to the disease resistance NB-LRR family.</text>
</comment>
<dbReference type="InterPro" id="IPR058922">
    <property type="entry name" value="WHD_DRP"/>
</dbReference>
<evidence type="ECO:0000256" key="9">
    <source>
        <dbReference type="ARBA" id="ARBA00022741"/>
    </source>
</evidence>
<dbReference type="InterPro" id="IPR044974">
    <property type="entry name" value="Disease_R_plants"/>
</dbReference>
<evidence type="ECO:0000259" key="13">
    <source>
        <dbReference type="Pfam" id="PF00931"/>
    </source>
</evidence>
<dbReference type="InterPro" id="IPR027417">
    <property type="entry name" value="P-loop_NTPase"/>
</dbReference>
<dbReference type="InterPro" id="IPR042197">
    <property type="entry name" value="Apaf_helical"/>
</dbReference>
<evidence type="ECO:0000313" key="17">
    <source>
        <dbReference type="Proteomes" id="UP001630127"/>
    </source>
</evidence>